<feature type="signal peptide" evidence="1">
    <location>
        <begin position="1"/>
        <end position="21"/>
    </location>
</feature>
<gene>
    <name evidence="2" type="ORF">XAXN_06345</name>
</gene>
<dbReference type="Gene3D" id="2.130.10.10">
    <property type="entry name" value="YVTN repeat-like/Quinoprotein amine dehydrogenase"/>
    <property type="match status" value="2"/>
</dbReference>
<feature type="chain" id="PRO_5006131857" description="Histidine kinase" evidence="1">
    <location>
        <begin position="22"/>
        <end position="224"/>
    </location>
</feature>
<keyword evidence="1" id="KW-0732">Signal</keyword>
<evidence type="ECO:0000313" key="3">
    <source>
        <dbReference type="Proteomes" id="UP000054035"/>
    </source>
</evidence>
<sequence>MKDVLLSVLAVLLLSSLDAAAVNQIETPRMRRFGGAEGLPSRMVLAFAQDRQGYVWAATSDGLARYDGIGLQVWQHDPHVASSIPGNEVETLFVDDRDRMWVGINGSPPSMLDAARSAFTTFPDVGSACDGQVWALAQAEDAIWIGTSSAGLCRREENGRVTAFRATPDAADGLPSNTIMSLVTDARGRLWIGTDSGLVMRDGERFVRIAPDRLRADNKTLEFC</sequence>
<evidence type="ECO:0000313" key="2">
    <source>
        <dbReference type="EMBL" id="KPL49640.1"/>
    </source>
</evidence>
<dbReference type="SUPFAM" id="SSF63829">
    <property type="entry name" value="Calcium-dependent phosphotriesterase"/>
    <property type="match status" value="1"/>
</dbReference>
<dbReference type="InterPro" id="IPR015943">
    <property type="entry name" value="WD40/YVTN_repeat-like_dom_sf"/>
</dbReference>
<dbReference type="Pfam" id="PF07494">
    <property type="entry name" value="Reg_prop"/>
    <property type="match status" value="2"/>
</dbReference>
<dbReference type="InterPro" id="IPR011110">
    <property type="entry name" value="Reg_prop"/>
</dbReference>
<dbReference type="AlphaFoldDB" id="A0A0P6VVL4"/>
<protein>
    <recommendedName>
        <fullName evidence="4">Histidine kinase</fullName>
    </recommendedName>
</protein>
<dbReference type="EMBL" id="JFAQ01000058">
    <property type="protein sequence ID" value="KPL49640.1"/>
    <property type="molecule type" value="Genomic_DNA"/>
</dbReference>
<evidence type="ECO:0000256" key="1">
    <source>
        <dbReference type="SAM" id="SignalP"/>
    </source>
</evidence>
<dbReference type="Proteomes" id="UP000054035">
    <property type="component" value="Unassembled WGS sequence"/>
</dbReference>
<evidence type="ECO:0008006" key="4">
    <source>
        <dbReference type="Google" id="ProtNLM"/>
    </source>
</evidence>
<organism evidence="2 3">
    <name type="scientific">Xanthomonas axonopodis</name>
    <dbReference type="NCBI Taxonomy" id="53413"/>
    <lineage>
        <taxon>Bacteria</taxon>
        <taxon>Pseudomonadati</taxon>
        <taxon>Pseudomonadota</taxon>
        <taxon>Gammaproteobacteria</taxon>
        <taxon>Lysobacterales</taxon>
        <taxon>Lysobacteraceae</taxon>
        <taxon>Xanthomonas</taxon>
    </lineage>
</organism>
<name>A0A0P6VVL4_9XANT</name>
<reference evidence="2 3" key="1">
    <citation type="submission" date="2014-02" db="EMBL/GenBank/DDBJ databases">
        <title>Genome sequence of Xanthomonas axonopodis DSM 3585 (T).</title>
        <authorList>
            <person name="Midha S."/>
            <person name="Patil P.B."/>
        </authorList>
    </citation>
    <scope>NUCLEOTIDE SEQUENCE [LARGE SCALE GENOMIC DNA]</scope>
    <source>
        <strain evidence="2 3">DSM 3585</strain>
    </source>
</reference>
<comment type="caution">
    <text evidence="2">The sequence shown here is derived from an EMBL/GenBank/DDBJ whole genome shotgun (WGS) entry which is preliminary data.</text>
</comment>
<proteinExistence type="predicted"/>
<dbReference type="PATRIC" id="fig|53413.25.peg.3711"/>
<accession>A0A0P6VVL4</accession>